<dbReference type="EMBL" id="JAUKPO010000018">
    <property type="protein sequence ID" value="MDO1449324.1"/>
    <property type="molecule type" value="Genomic_DNA"/>
</dbReference>
<dbReference type="PANTHER" id="PTHR40254">
    <property type="entry name" value="BLR0577 PROTEIN"/>
    <property type="match status" value="1"/>
</dbReference>
<name>A0ABT8RB51_9BACT</name>
<organism evidence="2 3">
    <name type="scientific">Rhodocytophaga aerolata</name>
    <dbReference type="NCBI Taxonomy" id="455078"/>
    <lineage>
        <taxon>Bacteria</taxon>
        <taxon>Pseudomonadati</taxon>
        <taxon>Bacteroidota</taxon>
        <taxon>Cytophagia</taxon>
        <taxon>Cytophagales</taxon>
        <taxon>Rhodocytophagaceae</taxon>
        <taxon>Rhodocytophaga</taxon>
    </lineage>
</organism>
<gene>
    <name evidence="2" type="ORF">Q0590_23820</name>
</gene>
<dbReference type="Gene3D" id="3.50.50.60">
    <property type="entry name" value="FAD/NAD(P)-binding domain"/>
    <property type="match status" value="1"/>
</dbReference>
<dbReference type="InterPro" id="IPR038732">
    <property type="entry name" value="HpyO/CreE_NAD-binding"/>
</dbReference>
<dbReference type="SUPFAM" id="SSF51905">
    <property type="entry name" value="FAD/NAD(P)-binding domain"/>
    <property type="match status" value="1"/>
</dbReference>
<dbReference type="RefSeq" id="WP_302040126.1">
    <property type="nucleotide sequence ID" value="NZ_JAUKPO010000018.1"/>
</dbReference>
<protein>
    <submittedName>
        <fullName evidence="2">FAD/NAD(P)-binding protein</fullName>
    </submittedName>
</protein>
<dbReference type="PANTHER" id="PTHR40254:SF1">
    <property type="entry name" value="BLR0577 PROTEIN"/>
    <property type="match status" value="1"/>
</dbReference>
<keyword evidence="3" id="KW-1185">Reference proteome</keyword>
<feature type="domain" description="FAD-dependent urate hydroxylase HpyO/Asp monooxygenase CreE-like FAD/NAD(P)-binding" evidence="1">
    <location>
        <begin position="7"/>
        <end position="169"/>
    </location>
</feature>
<sequence length="507" mass="57434">MKSTTLAIVGGGANGVASLVHLVLKLLIEPAPTPVSITLFEKKEEVGPGLAYDTSQKGHLLNTSAGLMGIFAFEPMHFVEWLQTHKSNVQQQYPQAVIHPDAYLPRQLYGQYLKDVVAEYTQLASRHNIQVELCHDEVVDAEIREGKVDLFLKSGETLETDVTILATGTPKPNNFRHLEASPAYVDFPWPSSRLIRDIPADAPVAILGTSLTAIDTLMTFMDNGHTGKLTLYSRHGLLPRIQTPFDVDFERKILTMENIRKIIREQKRTLRAKDLIRLFRAEAERVMGKQTDWKKFDRIGKDPLALLKYDLEVALEGKSEFQNILYATRYLSFEIWKLLPTDQKILFSKWVGHYFDINRHCIPPENGRKLIRLLESGQLTVKGHSEKVEWEAKEQLFQLRMANGKTDKVPYLVNATGTARDITYMRIPLLEQLLKKNLLIPYKPGGIRADTYTLQVHVPGHPDAPLYGTGQLLVGELFDTNAVWFNVTCIDRMASAITNRICHGRTR</sequence>
<accession>A0ABT8RB51</accession>
<dbReference type="Proteomes" id="UP001168528">
    <property type="component" value="Unassembled WGS sequence"/>
</dbReference>
<dbReference type="Pfam" id="PF13454">
    <property type="entry name" value="NAD_binding_9"/>
    <property type="match status" value="1"/>
</dbReference>
<reference evidence="2" key="1">
    <citation type="submission" date="2023-07" db="EMBL/GenBank/DDBJ databases">
        <title>The genome sequence of Rhodocytophaga aerolata KACC 12507.</title>
        <authorList>
            <person name="Zhang X."/>
        </authorList>
    </citation>
    <scope>NUCLEOTIDE SEQUENCE</scope>
    <source>
        <strain evidence="2">KACC 12507</strain>
    </source>
</reference>
<evidence type="ECO:0000259" key="1">
    <source>
        <dbReference type="Pfam" id="PF13454"/>
    </source>
</evidence>
<dbReference type="InterPro" id="IPR052189">
    <property type="entry name" value="L-asp_N-monooxygenase_NS-form"/>
</dbReference>
<comment type="caution">
    <text evidence="2">The sequence shown here is derived from an EMBL/GenBank/DDBJ whole genome shotgun (WGS) entry which is preliminary data.</text>
</comment>
<proteinExistence type="predicted"/>
<dbReference type="InterPro" id="IPR036188">
    <property type="entry name" value="FAD/NAD-bd_sf"/>
</dbReference>
<evidence type="ECO:0000313" key="3">
    <source>
        <dbReference type="Proteomes" id="UP001168528"/>
    </source>
</evidence>
<evidence type="ECO:0000313" key="2">
    <source>
        <dbReference type="EMBL" id="MDO1449324.1"/>
    </source>
</evidence>